<protein>
    <recommendedName>
        <fullName evidence="2">BTB domain-containing protein</fullName>
    </recommendedName>
</protein>
<evidence type="ECO:0000256" key="1">
    <source>
        <dbReference type="SAM" id="MobiDB-lite"/>
    </source>
</evidence>
<dbReference type="SUPFAM" id="SSF54695">
    <property type="entry name" value="POZ domain"/>
    <property type="match status" value="1"/>
</dbReference>
<dbReference type="Pfam" id="PF00651">
    <property type="entry name" value="BTB"/>
    <property type="match status" value="1"/>
</dbReference>
<keyword evidence="4" id="KW-1185">Reference proteome</keyword>
<evidence type="ECO:0000259" key="2">
    <source>
        <dbReference type="PROSITE" id="PS50097"/>
    </source>
</evidence>
<organism evidence="3 4">
    <name type="scientific">Panaeolus cyanescens</name>
    <dbReference type="NCBI Taxonomy" id="181874"/>
    <lineage>
        <taxon>Eukaryota</taxon>
        <taxon>Fungi</taxon>
        <taxon>Dikarya</taxon>
        <taxon>Basidiomycota</taxon>
        <taxon>Agaricomycotina</taxon>
        <taxon>Agaricomycetes</taxon>
        <taxon>Agaricomycetidae</taxon>
        <taxon>Agaricales</taxon>
        <taxon>Agaricineae</taxon>
        <taxon>Galeropsidaceae</taxon>
        <taxon>Panaeolus</taxon>
    </lineage>
</organism>
<dbReference type="AlphaFoldDB" id="A0A409W2V9"/>
<proteinExistence type="predicted"/>
<dbReference type="EMBL" id="NHTK01005850">
    <property type="protein sequence ID" value="PPQ72816.1"/>
    <property type="molecule type" value="Genomic_DNA"/>
</dbReference>
<comment type="caution">
    <text evidence="3">The sequence shown here is derived from an EMBL/GenBank/DDBJ whole genome shotgun (WGS) entry which is preliminary data.</text>
</comment>
<dbReference type="OrthoDB" id="2799068at2759"/>
<sequence length="348" mass="39623">MEVVQQEGLQKKRKLDDGTSGTPVSGDSEAAKVQRGRVWMDDGNIILQTGQTQFRVHRSILSRASPVFRDMFSMNSIPQPSETLTDGCPVVHLHDSPEDLFFLLTAIYNPSYTAEPIKKPPRVPLAALSALLRLGNKYEISLLRKNLLLRIQDKYVCSWDNVNFQFSMFHRSTVADAAYFDMANLLYEEGVISALPLALYDVIRLFKTADILAGVLRKDETRATLLPQLLTVCLTGKEKLENAICEMYKWLRETPITSTCRYAPCRGTFLDIERQIFRPATKMGYALEFDWDFIFSQTTGEVCGACAQLADQKHEDGREEVFATLPYIFGYTSWDEIKKMDRYPLQNL</sequence>
<evidence type="ECO:0000313" key="3">
    <source>
        <dbReference type="EMBL" id="PPQ72816.1"/>
    </source>
</evidence>
<gene>
    <name evidence="3" type="ORF">CVT24_012892</name>
</gene>
<evidence type="ECO:0000313" key="4">
    <source>
        <dbReference type="Proteomes" id="UP000284842"/>
    </source>
</evidence>
<dbReference type="InParanoid" id="A0A409W2V9"/>
<feature type="region of interest" description="Disordered" evidence="1">
    <location>
        <begin position="1"/>
        <end position="33"/>
    </location>
</feature>
<dbReference type="CDD" id="cd18186">
    <property type="entry name" value="BTB_POZ_ZBTB_KLHL-like"/>
    <property type="match status" value="1"/>
</dbReference>
<name>A0A409W2V9_9AGAR</name>
<dbReference type="InterPro" id="IPR011333">
    <property type="entry name" value="SKP1/BTB/POZ_sf"/>
</dbReference>
<dbReference type="PROSITE" id="PS50097">
    <property type="entry name" value="BTB"/>
    <property type="match status" value="1"/>
</dbReference>
<dbReference type="InterPro" id="IPR000210">
    <property type="entry name" value="BTB/POZ_dom"/>
</dbReference>
<accession>A0A409W2V9</accession>
<feature type="domain" description="BTB" evidence="2">
    <location>
        <begin position="43"/>
        <end position="116"/>
    </location>
</feature>
<dbReference type="Proteomes" id="UP000284842">
    <property type="component" value="Unassembled WGS sequence"/>
</dbReference>
<reference evidence="3 4" key="1">
    <citation type="journal article" date="2018" name="Evol. Lett.">
        <title>Horizontal gene cluster transfer increased hallucinogenic mushroom diversity.</title>
        <authorList>
            <person name="Reynolds H.T."/>
            <person name="Vijayakumar V."/>
            <person name="Gluck-Thaler E."/>
            <person name="Korotkin H.B."/>
            <person name="Matheny P.B."/>
            <person name="Slot J.C."/>
        </authorList>
    </citation>
    <scope>NUCLEOTIDE SEQUENCE [LARGE SCALE GENOMIC DNA]</scope>
    <source>
        <strain evidence="3 4">2629</strain>
    </source>
</reference>
<dbReference type="SMART" id="SM00225">
    <property type="entry name" value="BTB"/>
    <property type="match status" value="1"/>
</dbReference>
<dbReference type="Gene3D" id="3.30.710.10">
    <property type="entry name" value="Potassium Channel Kv1.1, Chain A"/>
    <property type="match status" value="1"/>
</dbReference>